<proteinExistence type="predicted"/>
<gene>
    <name evidence="1" type="ORF">M9Y10_024559</name>
</gene>
<dbReference type="Proteomes" id="UP001470230">
    <property type="component" value="Unassembled WGS sequence"/>
</dbReference>
<keyword evidence="2" id="KW-1185">Reference proteome</keyword>
<protein>
    <submittedName>
        <fullName evidence="1">Uncharacterized protein</fullName>
    </submittedName>
</protein>
<reference evidence="1 2" key="1">
    <citation type="submission" date="2024-04" db="EMBL/GenBank/DDBJ databases">
        <title>Tritrichomonas musculus Genome.</title>
        <authorList>
            <person name="Alves-Ferreira E."/>
            <person name="Grigg M."/>
            <person name="Lorenzi H."/>
            <person name="Galac M."/>
        </authorList>
    </citation>
    <scope>NUCLEOTIDE SEQUENCE [LARGE SCALE GENOMIC DNA]</scope>
    <source>
        <strain evidence="1 2">EAF2021</strain>
    </source>
</reference>
<evidence type="ECO:0000313" key="1">
    <source>
        <dbReference type="EMBL" id="KAK8844345.1"/>
    </source>
</evidence>
<evidence type="ECO:0000313" key="2">
    <source>
        <dbReference type="Proteomes" id="UP001470230"/>
    </source>
</evidence>
<organism evidence="1 2">
    <name type="scientific">Tritrichomonas musculus</name>
    <dbReference type="NCBI Taxonomy" id="1915356"/>
    <lineage>
        <taxon>Eukaryota</taxon>
        <taxon>Metamonada</taxon>
        <taxon>Parabasalia</taxon>
        <taxon>Tritrichomonadida</taxon>
        <taxon>Tritrichomonadidae</taxon>
        <taxon>Tritrichomonas</taxon>
    </lineage>
</organism>
<name>A0ABR2HCC2_9EUKA</name>
<dbReference type="InterPro" id="IPR029039">
    <property type="entry name" value="Flavoprotein-like_sf"/>
</dbReference>
<comment type="caution">
    <text evidence="1">The sequence shown here is derived from an EMBL/GenBank/DDBJ whole genome shotgun (WGS) entry which is preliminary data.</text>
</comment>
<dbReference type="SUPFAM" id="SSF52218">
    <property type="entry name" value="Flavoproteins"/>
    <property type="match status" value="1"/>
</dbReference>
<accession>A0ABR2HCC2</accession>
<sequence length="80" mass="9236">MDRLFYVNFNSGNPFFNGKVAASVVNSRRAGTIAVFEQLNQYYTMSNMPVVSSQYWNDTHGDSPKCQKRFTRNANDEDTW</sequence>
<dbReference type="EMBL" id="JAPFFF010000033">
    <property type="protein sequence ID" value="KAK8844345.1"/>
    <property type="molecule type" value="Genomic_DNA"/>
</dbReference>